<reference evidence="1 2" key="1">
    <citation type="submission" date="2019-08" db="EMBL/GenBank/DDBJ databases">
        <title>Genome of Aequorivita lipolytica Y10-2 (type strain).</title>
        <authorList>
            <person name="Bowman J.P."/>
        </authorList>
    </citation>
    <scope>NUCLEOTIDE SEQUENCE [LARGE SCALE GENOMIC DNA]</scope>
    <source>
        <strain evidence="1 2">Y10-2</strain>
    </source>
</reference>
<dbReference type="OrthoDB" id="9765926at2"/>
<sequence>MRTLIYKNLLALTAFALLFSPIYGQRENETWVFGQNKWIINTNGFTNSQLGYYNKYVTASISDKNTGQLLFYSNGISIFDKNGNLMPNGNYLQGDPSNDPNLQAFYDSAAICGGNMTYQGVMILPKPNSNSHYYVFSNVNSRYTDCPYNGNNYRDFGLRYAEVDMSSGVGVVISKNNMISNNPTLGLTSAVSNNGTFFWLITSANGNFYSYKVDSNGVQLNNPVTSTGPGINKSGPIKISPNGQFLINYRTNGIAGADYILYNFNNSTGQIINPINILATAPPLHNYSDQSINLNSLEFSPNSNIIYFIGSNATSGTSGPYILASGLCMYNISTGQLYGANSSGYDFPLLSDYMSANLQLAINNKIYLILNYQSDNGNYVDVSFGYQNYPNPYESDDWGVINNPDVWNTSNNPISYINAPLGVKNGYVFPTLIPELPQCVNNLIITENVLSGENDIQSALNTITATNIIFNGGSAEYDAGVTVFLKPGFNAKSGSDFRAFIQGCTIPPIINEDGLTKSNEDSDSQKEKILILHPNPTSGLLNMLSEENMYSWEISNPFSAIQRSGIFKMTDAKNAEVDLSNLITGIYYVKVVFQDGEIITKTLIKE</sequence>
<gene>
    <name evidence="1" type="ORF">ESV24_05950</name>
</gene>
<keyword evidence="2" id="KW-1185">Reference proteome</keyword>
<dbReference type="RefSeq" id="WP_111814463.1">
    <property type="nucleotide sequence ID" value="NZ_CBCRZQ010000002.1"/>
</dbReference>
<comment type="caution">
    <text evidence="1">The sequence shown here is derived from an EMBL/GenBank/DDBJ whole genome shotgun (WGS) entry which is preliminary data.</text>
</comment>
<evidence type="ECO:0008006" key="3">
    <source>
        <dbReference type="Google" id="ProtNLM"/>
    </source>
</evidence>
<dbReference type="AlphaFoldDB" id="A0A5C6YSR8"/>
<evidence type="ECO:0000313" key="2">
    <source>
        <dbReference type="Proteomes" id="UP000321945"/>
    </source>
</evidence>
<dbReference type="Proteomes" id="UP000321945">
    <property type="component" value="Unassembled WGS sequence"/>
</dbReference>
<protein>
    <recommendedName>
        <fullName evidence="3">T9SS type A sorting domain-containing protein</fullName>
    </recommendedName>
</protein>
<dbReference type="InterPro" id="IPR055015">
    <property type="entry name" value="GCX_COOH"/>
</dbReference>
<dbReference type="SUPFAM" id="SSF63829">
    <property type="entry name" value="Calcium-dependent phosphotriesterase"/>
    <property type="match status" value="1"/>
</dbReference>
<dbReference type="EMBL" id="VORU01000003">
    <property type="protein sequence ID" value="TXD69974.1"/>
    <property type="molecule type" value="Genomic_DNA"/>
</dbReference>
<name>A0A5C6YSR8_9FLAO</name>
<proteinExistence type="predicted"/>
<accession>A0A5C6YSR8</accession>
<organism evidence="1 2">
    <name type="scientific">Aequorivita lipolytica</name>
    <dbReference type="NCBI Taxonomy" id="153267"/>
    <lineage>
        <taxon>Bacteria</taxon>
        <taxon>Pseudomonadati</taxon>
        <taxon>Bacteroidota</taxon>
        <taxon>Flavobacteriia</taxon>
        <taxon>Flavobacteriales</taxon>
        <taxon>Flavobacteriaceae</taxon>
        <taxon>Aequorivita</taxon>
    </lineage>
</organism>
<evidence type="ECO:0000313" key="1">
    <source>
        <dbReference type="EMBL" id="TXD69974.1"/>
    </source>
</evidence>
<dbReference type="NCBIfam" id="NF045639">
    <property type="entry name" value="GCX_COOH"/>
    <property type="match status" value="1"/>
</dbReference>